<dbReference type="AlphaFoldDB" id="T1JKG7"/>
<comment type="similarity">
    <text evidence="2 3">Belongs to the small heat shock protein (HSP20) family.</text>
</comment>
<reference evidence="5" key="2">
    <citation type="submission" date="2015-02" db="UniProtKB">
        <authorList>
            <consortium name="EnsemblMetazoa"/>
        </authorList>
    </citation>
    <scope>IDENTIFICATION</scope>
</reference>
<keyword evidence="6" id="KW-1185">Reference proteome</keyword>
<keyword evidence="1" id="KW-0346">Stress response</keyword>
<feature type="domain" description="SHSP" evidence="4">
    <location>
        <begin position="74"/>
        <end position="182"/>
    </location>
</feature>
<protein>
    <recommendedName>
        <fullName evidence="4">SHSP domain-containing protein</fullName>
    </recommendedName>
</protein>
<dbReference type="EMBL" id="JH431506">
    <property type="status" value="NOT_ANNOTATED_CDS"/>
    <property type="molecule type" value="Genomic_DNA"/>
</dbReference>
<dbReference type="STRING" id="126957.T1JKG7"/>
<dbReference type="GO" id="GO:0009408">
    <property type="term" value="P:response to heat"/>
    <property type="evidence" value="ECO:0007669"/>
    <property type="project" value="TreeGrafter"/>
</dbReference>
<dbReference type="PhylomeDB" id="T1JKG7"/>
<sequence length="208" mass="23862">MPRSGIMSFFNPFGLNDFFAEFDEHFRHLDEVFDHGPNLFDNIGDERQQLQPSQPSCLHDFYVKPKCDADADRRQSLCEWGGMETNTDPSKMQVRVDVSRFKPEEITVKTVDDAVVIEGKHERVGEHEFISRHFTRRFFLPPNIEPESIRSSLADDGLLTIEAPAKKPQESASPLLEKILSSMGSCNERNVPTWRKGLEKYSENICDV</sequence>
<dbReference type="CDD" id="cd06526">
    <property type="entry name" value="metazoan_ACD"/>
    <property type="match status" value="1"/>
</dbReference>
<evidence type="ECO:0000313" key="5">
    <source>
        <dbReference type="EnsemblMetazoa" id="SMAR014347-PA"/>
    </source>
</evidence>
<name>T1JKG7_STRMM</name>
<reference evidence="6" key="1">
    <citation type="submission" date="2011-05" db="EMBL/GenBank/DDBJ databases">
        <authorList>
            <person name="Richards S.R."/>
            <person name="Qu J."/>
            <person name="Jiang H."/>
            <person name="Jhangiani S.N."/>
            <person name="Agravi P."/>
            <person name="Goodspeed R."/>
            <person name="Gross S."/>
            <person name="Mandapat C."/>
            <person name="Jackson L."/>
            <person name="Mathew T."/>
            <person name="Pu L."/>
            <person name="Thornton R."/>
            <person name="Saada N."/>
            <person name="Wilczek-Boney K.B."/>
            <person name="Lee S."/>
            <person name="Kovar C."/>
            <person name="Wu Y."/>
            <person name="Scherer S.E."/>
            <person name="Worley K.C."/>
            <person name="Muzny D.M."/>
            <person name="Gibbs R."/>
        </authorList>
    </citation>
    <scope>NUCLEOTIDE SEQUENCE</scope>
    <source>
        <strain evidence="6">Brora</strain>
    </source>
</reference>
<dbReference type="SUPFAM" id="SSF49764">
    <property type="entry name" value="HSP20-like chaperones"/>
    <property type="match status" value="1"/>
</dbReference>
<accession>T1JKG7</accession>
<dbReference type="GO" id="GO:0042026">
    <property type="term" value="P:protein refolding"/>
    <property type="evidence" value="ECO:0007669"/>
    <property type="project" value="TreeGrafter"/>
</dbReference>
<dbReference type="PROSITE" id="PS01031">
    <property type="entry name" value="SHSP"/>
    <property type="match status" value="1"/>
</dbReference>
<dbReference type="Proteomes" id="UP000014500">
    <property type="component" value="Unassembled WGS sequence"/>
</dbReference>
<dbReference type="InterPro" id="IPR001436">
    <property type="entry name" value="Alpha-crystallin/sHSP_animal"/>
</dbReference>
<dbReference type="GO" id="GO:0051082">
    <property type="term" value="F:unfolded protein binding"/>
    <property type="evidence" value="ECO:0007669"/>
    <property type="project" value="TreeGrafter"/>
</dbReference>
<evidence type="ECO:0000256" key="3">
    <source>
        <dbReference type="RuleBase" id="RU003616"/>
    </source>
</evidence>
<dbReference type="HOGENOM" id="CLU_095001_1_0_1"/>
<dbReference type="PRINTS" id="PR00299">
    <property type="entry name" value="ACRYSTALLIN"/>
</dbReference>
<evidence type="ECO:0000256" key="2">
    <source>
        <dbReference type="PROSITE-ProRule" id="PRU00285"/>
    </source>
</evidence>
<evidence type="ECO:0000259" key="4">
    <source>
        <dbReference type="PROSITE" id="PS01031"/>
    </source>
</evidence>
<dbReference type="InterPro" id="IPR002068">
    <property type="entry name" value="A-crystallin/Hsp20_dom"/>
</dbReference>
<dbReference type="PANTHER" id="PTHR45640:SF13">
    <property type="entry name" value="HEAT SHOCK PROTEIN 22-RELATED"/>
    <property type="match status" value="1"/>
</dbReference>
<dbReference type="EnsemblMetazoa" id="SMAR014347-RA">
    <property type="protein sequence ID" value="SMAR014347-PA"/>
    <property type="gene ID" value="SMAR014347"/>
</dbReference>
<dbReference type="PANTHER" id="PTHR45640">
    <property type="entry name" value="HEAT SHOCK PROTEIN HSP-12.2-RELATED"/>
    <property type="match status" value="1"/>
</dbReference>
<dbReference type="InterPro" id="IPR008978">
    <property type="entry name" value="HSP20-like_chaperone"/>
</dbReference>
<organism evidence="5 6">
    <name type="scientific">Strigamia maritima</name>
    <name type="common">European centipede</name>
    <name type="synonym">Geophilus maritimus</name>
    <dbReference type="NCBI Taxonomy" id="126957"/>
    <lineage>
        <taxon>Eukaryota</taxon>
        <taxon>Metazoa</taxon>
        <taxon>Ecdysozoa</taxon>
        <taxon>Arthropoda</taxon>
        <taxon>Myriapoda</taxon>
        <taxon>Chilopoda</taxon>
        <taxon>Pleurostigmophora</taxon>
        <taxon>Geophilomorpha</taxon>
        <taxon>Linotaeniidae</taxon>
        <taxon>Strigamia</taxon>
    </lineage>
</organism>
<proteinExistence type="inferred from homology"/>
<dbReference type="eggNOG" id="KOG3591">
    <property type="taxonomic scope" value="Eukaryota"/>
</dbReference>
<dbReference type="Gene3D" id="2.60.40.790">
    <property type="match status" value="1"/>
</dbReference>
<dbReference type="Pfam" id="PF00011">
    <property type="entry name" value="HSP20"/>
    <property type="match status" value="1"/>
</dbReference>
<evidence type="ECO:0000256" key="1">
    <source>
        <dbReference type="ARBA" id="ARBA00023016"/>
    </source>
</evidence>
<dbReference type="GO" id="GO:0005737">
    <property type="term" value="C:cytoplasm"/>
    <property type="evidence" value="ECO:0007669"/>
    <property type="project" value="TreeGrafter"/>
</dbReference>
<dbReference type="GO" id="GO:0005634">
    <property type="term" value="C:nucleus"/>
    <property type="evidence" value="ECO:0007669"/>
    <property type="project" value="TreeGrafter"/>
</dbReference>
<evidence type="ECO:0000313" key="6">
    <source>
        <dbReference type="Proteomes" id="UP000014500"/>
    </source>
</evidence>